<dbReference type="InterPro" id="IPR036431">
    <property type="entry name" value="ARID_dom_sf"/>
</dbReference>
<organism evidence="6 7">
    <name type="scientific">Hydra vulgaris</name>
    <name type="common">Hydra</name>
    <name type="synonym">Hydra attenuata</name>
    <dbReference type="NCBI Taxonomy" id="6087"/>
    <lineage>
        <taxon>Eukaryota</taxon>
        <taxon>Metazoa</taxon>
        <taxon>Cnidaria</taxon>
        <taxon>Hydrozoa</taxon>
        <taxon>Hydroidolina</taxon>
        <taxon>Anthoathecata</taxon>
        <taxon>Aplanulata</taxon>
        <taxon>Hydridae</taxon>
        <taxon>Hydra</taxon>
    </lineage>
</organism>
<dbReference type="InterPro" id="IPR001606">
    <property type="entry name" value="ARID_dom"/>
</dbReference>
<evidence type="ECO:0000313" key="6">
    <source>
        <dbReference type="Proteomes" id="UP001652625"/>
    </source>
</evidence>
<feature type="region of interest" description="Disordered" evidence="4">
    <location>
        <begin position="459"/>
        <end position="486"/>
    </location>
</feature>
<dbReference type="PROSITE" id="PS51011">
    <property type="entry name" value="ARID"/>
    <property type="match status" value="1"/>
</dbReference>
<evidence type="ECO:0000313" key="7">
    <source>
        <dbReference type="RefSeq" id="XP_065648880.1"/>
    </source>
</evidence>
<evidence type="ECO:0000256" key="4">
    <source>
        <dbReference type="SAM" id="MobiDB-lite"/>
    </source>
</evidence>
<dbReference type="InterPro" id="IPR033388">
    <property type="entry name" value="BAF250_C"/>
</dbReference>
<dbReference type="SUPFAM" id="SSF46774">
    <property type="entry name" value="ARID-like"/>
    <property type="match status" value="1"/>
</dbReference>
<evidence type="ECO:0000256" key="3">
    <source>
        <dbReference type="ARBA" id="ARBA00023242"/>
    </source>
</evidence>
<sequence>MNQHNMMQQFYEQQPQNNLNGFPTGSAFHGNQQGTYNGSSSTSTPYRNQNGMPRYSQNENDSFESTQSNMPQSSVNYTAGNNYMDPRVIGFDPRNHSNYESQNGMVPGMELFSQNMYPGKGRFNEMTGMINPGSAFQRQRMLGPGADNDFISPTNPYGGGFSPQQMAQMIQHQRYDVYQRQVHEQQVSAQQLAHSTRDTCQFPLSADTDQTNSNSDNDLKQSQNSLPNRKLTNSTRADITSNLVDSMQRTGSEGMQRTSSEGIPRTGSVNIDSDGHRNAAIIAASEVRAQAAASTSKGRNPFPTPNSNTMNTFPFNIRNFHVNNDQMPSPFPHNLHSPDYSGIMSPNKDYTGVALSPLSQQGRRTPRSGIPPPPYSPLPHNNDSNHLGSVKGSNSNISSLLKGNLQKQMDIFTPVSYSNQEYNVDKPSSQGIGSSARLSGTPNNVLSCSPSAQSPFQDDFDFGMSPSWPSTPASPERSKRLKSQASPRRFDQLSKIYEVITDEEKRNFLDRYLAFMSINGTPVTKVPVINEQPLDLYILFRSVCERGGINAVLEKHQFKEILKALKLPVDNSLLAYSVKEQYMKYLHAYEIKAKNALLKQWKDTPFDRNVSQETPLATISLNESLHSTMNDMKSSVTMNTNTHNNPTLPVSSWSSTSPVSEIKTSNSSIISSSSLQYGPCPSYQNQPNPISYGTQNIPNYGSGQQDITINNAYPNNMPYSGYPNPMFPHGPLPGYNSMLPGIPPENMQNSWPRVFSPHQGPPELFPEGLPRMPWSQQTQRQPVHSFTNSNFTPGKPRSQAPLCRQDQLEQMKYHQQMKMPHYQHPTMQPKFSMPTKNTSKIVQQNNVSDVKSTNNPSNKRDFGFPPDSVEGAKPLLRKRKKMTSKDLGPIEAWRIMMSLKSGLVAECSWAIDTLNILLSDNKTITYFHLTQLPGLLDTLMDHYRRCLSLMFKYFKSDEVPLFPEINDEAVDTEKILNSLWVGVCKNAEQSYTANIASSAVMAEVDEYVVTSNETGSRLSSTLTSHIQTNFPSNNLKTNRFPQGLPYESEADIEKRKRLERVTSPRFSIEKTTLDHEKNSLKTNCDKNNVISDVSTEQVNSACLDILKDLINAYENKETSSPDLLVEKVIKDLEFDLPCDKKYLEDSREFISYLNRRFQRENRGNVENEHCVLKQFSPFLELQESELSLLHRCVAMSNIFRSLSFIQGNDSELANNVGLLIIAGHLLTYQHEHTITDHSKFKMGLDKRDLDNSSISTSENEVWLESLANMRENTMVLLSNISGHLNLSLYPEEIHKPIITGLVHWLVCKSSEALDPLPTAPGPHALSPQYLSIETLAKITINLNNIELIARCSNQLVLENMAGALIEQFSKKHLVPVREFSLILLDNLARCEDFCKVLALRRSCVSSIVKFICDAERNTSNYLSSGGRVQPGLNAEDICGTSISLLRRSVNILLSLSKLPYNKHRLLPFTDDILALSTSQMIDTSVLALLAQVLYELSD</sequence>
<name>A0ABM4BIM7_HYDVU</name>
<dbReference type="Pfam" id="PF12031">
    <property type="entry name" value="BAF250_C"/>
    <property type="match status" value="1"/>
</dbReference>
<dbReference type="Pfam" id="PF01388">
    <property type="entry name" value="ARID"/>
    <property type="match status" value="1"/>
</dbReference>
<feature type="domain" description="ARID" evidence="5">
    <location>
        <begin position="502"/>
        <end position="594"/>
    </location>
</feature>
<reference evidence="7" key="1">
    <citation type="submission" date="2025-08" db="UniProtKB">
        <authorList>
            <consortium name="RefSeq"/>
        </authorList>
    </citation>
    <scope>IDENTIFICATION</scope>
</reference>
<feature type="region of interest" description="Disordered" evidence="4">
    <location>
        <begin position="15"/>
        <end position="75"/>
    </location>
</feature>
<feature type="compositionally biased region" description="Low complexity" evidence="4">
    <location>
        <begin position="207"/>
        <end position="216"/>
    </location>
</feature>
<dbReference type="GeneID" id="100209641"/>
<keyword evidence="2" id="KW-0597">Phosphoprotein</keyword>
<dbReference type="Gene3D" id="1.10.150.60">
    <property type="entry name" value="ARID DNA-binding domain"/>
    <property type="match status" value="1"/>
</dbReference>
<feature type="region of interest" description="Disordered" evidence="4">
    <location>
        <begin position="847"/>
        <end position="870"/>
    </location>
</feature>
<dbReference type="Proteomes" id="UP001652625">
    <property type="component" value="Chromosome 03"/>
</dbReference>
<feature type="compositionally biased region" description="Polar residues" evidence="4">
    <location>
        <begin position="220"/>
        <end position="271"/>
    </location>
</feature>
<dbReference type="PANTHER" id="PTHR12656:SF5">
    <property type="entry name" value="TRITHORAX GROUP PROTEIN OSA"/>
    <property type="match status" value="1"/>
</dbReference>
<feature type="compositionally biased region" description="Polar residues" evidence="4">
    <location>
        <begin position="305"/>
        <end position="314"/>
    </location>
</feature>
<feature type="region of interest" description="Disordered" evidence="4">
    <location>
        <begin position="291"/>
        <end position="395"/>
    </location>
</feature>
<feature type="region of interest" description="Disordered" evidence="4">
    <location>
        <begin position="202"/>
        <end position="273"/>
    </location>
</feature>
<feature type="compositionally biased region" description="Polar residues" evidence="4">
    <location>
        <begin position="847"/>
        <end position="857"/>
    </location>
</feature>
<dbReference type="SMART" id="SM00501">
    <property type="entry name" value="BRIGHT"/>
    <property type="match status" value="1"/>
</dbReference>
<accession>A0ABM4BIM7</accession>
<evidence type="ECO:0000256" key="1">
    <source>
        <dbReference type="ARBA" id="ARBA00004123"/>
    </source>
</evidence>
<dbReference type="SMART" id="SM01014">
    <property type="entry name" value="ARID"/>
    <property type="match status" value="1"/>
</dbReference>
<keyword evidence="3" id="KW-0539">Nucleus</keyword>
<dbReference type="PANTHER" id="PTHR12656">
    <property type="entry name" value="BRG-1 ASSOCIATED FACTOR 250 BAF250"/>
    <property type="match status" value="1"/>
</dbReference>
<feature type="compositionally biased region" description="Polar residues" evidence="4">
    <location>
        <begin position="778"/>
        <end position="792"/>
    </location>
</feature>
<evidence type="ECO:0000256" key="2">
    <source>
        <dbReference type="ARBA" id="ARBA00022553"/>
    </source>
</evidence>
<dbReference type="RefSeq" id="XP_065648880.1">
    <property type="nucleotide sequence ID" value="XM_065792808.1"/>
</dbReference>
<keyword evidence="6" id="KW-1185">Reference proteome</keyword>
<evidence type="ECO:0000259" key="5">
    <source>
        <dbReference type="PROSITE" id="PS51011"/>
    </source>
</evidence>
<comment type="subcellular location">
    <subcellularLocation>
        <location evidence="1">Nucleus</location>
    </subcellularLocation>
</comment>
<dbReference type="InterPro" id="IPR021906">
    <property type="entry name" value="BAF250/Osa"/>
</dbReference>
<protein>
    <submittedName>
        <fullName evidence="7">AT-rich interactive domain-containing protein 1A</fullName>
    </submittedName>
</protein>
<proteinExistence type="predicted"/>
<feature type="compositionally biased region" description="Polar residues" evidence="4">
    <location>
        <begin position="381"/>
        <end position="395"/>
    </location>
</feature>
<gene>
    <name evidence="7" type="primary">LOC100209641</name>
</gene>
<feature type="region of interest" description="Disordered" evidence="4">
    <location>
        <begin position="778"/>
        <end position="801"/>
    </location>
</feature>